<dbReference type="AlphaFoldDB" id="A0PZB5"/>
<accession>A0PZB5</accession>
<keyword evidence="10" id="KW-1185">Reference proteome</keyword>
<feature type="transmembrane region" description="Helical" evidence="8">
    <location>
        <begin position="221"/>
        <end position="244"/>
    </location>
</feature>
<evidence type="ECO:0000256" key="3">
    <source>
        <dbReference type="ARBA" id="ARBA00022475"/>
    </source>
</evidence>
<feature type="transmembrane region" description="Helical" evidence="8">
    <location>
        <begin position="46"/>
        <end position="68"/>
    </location>
</feature>
<protein>
    <submittedName>
        <fullName evidence="9">Proton/glutamate symporter</fullName>
    </submittedName>
</protein>
<dbReference type="eggNOG" id="COG1301">
    <property type="taxonomic scope" value="Bacteria"/>
</dbReference>
<organism evidence="9 10">
    <name type="scientific">Clostridium novyi (strain NT)</name>
    <dbReference type="NCBI Taxonomy" id="386415"/>
    <lineage>
        <taxon>Bacteria</taxon>
        <taxon>Bacillati</taxon>
        <taxon>Bacillota</taxon>
        <taxon>Clostridia</taxon>
        <taxon>Eubacteriales</taxon>
        <taxon>Clostridiaceae</taxon>
        <taxon>Clostridium</taxon>
    </lineage>
</organism>
<evidence type="ECO:0000256" key="6">
    <source>
        <dbReference type="ARBA" id="ARBA00022989"/>
    </source>
</evidence>
<evidence type="ECO:0000256" key="5">
    <source>
        <dbReference type="ARBA" id="ARBA00022847"/>
    </source>
</evidence>
<keyword evidence="3" id="KW-1003">Cell membrane</keyword>
<dbReference type="GO" id="GO:0005886">
    <property type="term" value="C:plasma membrane"/>
    <property type="evidence" value="ECO:0007669"/>
    <property type="project" value="UniProtKB-SubCell"/>
</dbReference>
<evidence type="ECO:0000256" key="7">
    <source>
        <dbReference type="ARBA" id="ARBA00023136"/>
    </source>
</evidence>
<dbReference type="Pfam" id="PF00375">
    <property type="entry name" value="SDF"/>
    <property type="match status" value="1"/>
</dbReference>
<dbReference type="EMBL" id="CP000382">
    <property type="protein sequence ID" value="ABK60934.1"/>
    <property type="molecule type" value="Genomic_DNA"/>
</dbReference>
<dbReference type="InterPro" id="IPR036458">
    <property type="entry name" value="Na:dicarbo_symporter_sf"/>
</dbReference>
<evidence type="ECO:0000256" key="2">
    <source>
        <dbReference type="ARBA" id="ARBA00022448"/>
    </source>
</evidence>
<name>A0PZB5_CLONN</name>
<dbReference type="KEGG" id="cno:NT01CX_1636"/>
<keyword evidence="5" id="KW-0769">Symport</keyword>
<reference evidence="9 10" key="1">
    <citation type="journal article" date="2006" name="Nat. Biotechnol.">
        <title>The genome and transcriptomes of the anti-tumor agent Clostridium novyi-NT.</title>
        <authorList>
            <person name="Bettegowda C."/>
            <person name="Huang X."/>
            <person name="Lin J."/>
            <person name="Cheong I."/>
            <person name="Kohli M."/>
            <person name="Szabo S.A."/>
            <person name="Zhang X."/>
            <person name="Diaz L.A. Jr."/>
            <person name="Velculescu V.E."/>
            <person name="Parmigiani G."/>
            <person name="Kinzler K.W."/>
            <person name="Vogelstein B."/>
            <person name="Zhou S."/>
        </authorList>
    </citation>
    <scope>NUCLEOTIDE SEQUENCE [LARGE SCALE GENOMIC DNA]</scope>
    <source>
        <strain evidence="9 10">NT</strain>
    </source>
</reference>
<proteinExistence type="predicted"/>
<comment type="subcellular location">
    <subcellularLocation>
        <location evidence="1">Cell membrane</location>
        <topology evidence="1">Multi-pass membrane protein</topology>
    </subcellularLocation>
</comment>
<dbReference type="PRINTS" id="PR00173">
    <property type="entry name" value="EDTRNSPORT"/>
</dbReference>
<evidence type="ECO:0000313" key="9">
    <source>
        <dbReference type="EMBL" id="ABK60934.1"/>
    </source>
</evidence>
<sequence length="410" mass="43847">MYFVQKKKKSIFNNLGVWIIIAMILGILVGSLMGSKTSIFAPLGDVFMQLIKMVVIPLVATSIITGAASIGNSKSAGKMGLATFAYYLGTTAIAVALGLILGEFLKPGIGIDKSAVQSMFSLQYASKGSMPGFWQTIKEIIPTNPFESLVKGNILAILFFSLFFGFGIASLKDDRKDTVISFFSGVTDALVYVITKVMYTAPIGVFALMADATGSFGNKVLLLIFKLLIIFIFGLLIHMFMVYGGSIKAFSKTSPIKFFKKIYEAQLLALSTASSMATLPVSMEICEKELGVKKETTSFVLPLGATINMNGNAMYYALVCCFFAQMFGMHLGFHQYIAIIFTATIGSIGQAGVPGPSLLVVAVLISAGIPVEGLPILIAVDRIFDMIRTSVNITGDAACAVIVDSIGKSK</sequence>
<dbReference type="FunFam" id="1.10.3860.10:FF:000001">
    <property type="entry name" value="C4-dicarboxylate transport protein"/>
    <property type="match status" value="1"/>
</dbReference>
<keyword evidence="6 8" id="KW-1133">Transmembrane helix</keyword>
<dbReference type="GO" id="GO:0015293">
    <property type="term" value="F:symporter activity"/>
    <property type="evidence" value="ECO:0007669"/>
    <property type="project" value="UniProtKB-KW"/>
</dbReference>
<dbReference type="SUPFAM" id="SSF118215">
    <property type="entry name" value="Proton glutamate symport protein"/>
    <property type="match status" value="1"/>
</dbReference>
<dbReference type="HOGENOM" id="CLU_019375_7_1_9"/>
<feature type="transmembrane region" description="Helical" evidence="8">
    <location>
        <begin position="189"/>
        <end position="209"/>
    </location>
</feature>
<evidence type="ECO:0000256" key="4">
    <source>
        <dbReference type="ARBA" id="ARBA00022692"/>
    </source>
</evidence>
<evidence type="ECO:0000256" key="1">
    <source>
        <dbReference type="ARBA" id="ARBA00004651"/>
    </source>
</evidence>
<feature type="transmembrane region" description="Helical" evidence="8">
    <location>
        <begin position="12"/>
        <end position="34"/>
    </location>
</feature>
<dbReference type="Proteomes" id="UP000008220">
    <property type="component" value="Chromosome"/>
</dbReference>
<dbReference type="PROSITE" id="PS00713">
    <property type="entry name" value="NA_DICARBOXYL_SYMP_1"/>
    <property type="match status" value="1"/>
</dbReference>
<dbReference type="GO" id="GO:0006835">
    <property type="term" value="P:dicarboxylic acid transport"/>
    <property type="evidence" value="ECO:0007669"/>
    <property type="project" value="TreeGrafter"/>
</dbReference>
<dbReference type="InterPro" id="IPR018107">
    <property type="entry name" value="Na-dicarboxylate_symporter_CS"/>
</dbReference>
<feature type="transmembrane region" description="Helical" evidence="8">
    <location>
        <begin position="80"/>
        <end position="101"/>
    </location>
</feature>
<keyword evidence="2" id="KW-0813">Transport</keyword>
<keyword evidence="7 8" id="KW-0472">Membrane</keyword>
<dbReference type="InterPro" id="IPR001991">
    <property type="entry name" value="Na-dicarboxylate_symporter"/>
</dbReference>
<feature type="transmembrane region" description="Helical" evidence="8">
    <location>
        <begin position="152"/>
        <end position="169"/>
    </location>
</feature>
<keyword evidence="4 8" id="KW-0812">Transmembrane</keyword>
<evidence type="ECO:0000313" key="10">
    <source>
        <dbReference type="Proteomes" id="UP000008220"/>
    </source>
</evidence>
<dbReference type="PANTHER" id="PTHR42865:SF2">
    <property type="entry name" value="PROTON:GLUTAMATE SYMPORTER DAACS FAMILY"/>
    <property type="match status" value="1"/>
</dbReference>
<feature type="transmembrane region" description="Helical" evidence="8">
    <location>
        <begin position="359"/>
        <end position="380"/>
    </location>
</feature>
<gene>
    <name evidence="9" type="ordered locus">NT01CX_1636</name>
</gene>
<dbReference type="PANTHER" id="PTHR42865">
    <property type="entry name" value="PROTON/GLUTAMATE-ASPARTATE SYMPORTER"/>
    <property type="match status" value="1"/>
</dbReference>
<evidence type="ECO:0000256" key="8">
    <source>
        <dbReference type="SAM" id="Phobius"/>
    </source>
</evidence>
<dbReference type="STRING" id="386415.NT01CX_1636"/>
<dbReference type="Gene3D" id="1.10.3860.10">
    <property type="entry name" value="Sodium:dicarboxylate symporter"/>
    <property type="match status" value="1"/>
</dbReference>